<keyword evidence="2" id="KW-1185">Reference proteome</keyword>
<name>A0A6G1FDF7_9ORYZ</name>
<sequence>MSAVSIMVGAELSIWQGPFDPVVAPPIFLLFAVDGGATNLPDVEVEIKEHEEDEDDFDSDEFE</sequence>
<dbReference type="AlphaFoldDB" id="A0A6G1FDF7"/>
<organism evidence="1 2">
    <name type="scientific">Oryza meyeriana var. granulata</name>
    <dbReference type="NCBI Taxonomy" id="110450"/>
    <lineage>
        <taxon>Eukaryota</taxon>
        <taxon>Viridiplantae</taxon>
        <taxon>Streptophyta</taxon>
        <taxon>Embryophyta</taxon>
        <taxon>Tracheophyta</taxon>
        <taxon>Spermatophyta</taxon>
        <taxon>Magnoliopsida</taxon>
        <taxon>Liliopsida</taxon>
        <taxon>Poales</taxon>
        <taxon>Poaceae</taxon>
        <taxon>BOP clade</taxon>
        <taxon>Oryzoideae</taxon>
        <taxon>Oryzeae</taxon>
        <taxon>Oryzinae</taxon>
        <taxon>Oryza</taxon>
        <taxon>Oryza meyeriana</taxon>
    </lineage>
</organism>
<evidence type="ECO:0000313" key="1">
    <source>
        <dbReference type="EMBL" id="KAF0934833.1"/>
    </source>
</evidence>
<accession>A0A6G1FDF7</accession>
<proteinExistence type="predicted"/>
<protein>
    <submittedName>
        <fullName evidence="1">Uncharacterized protein</fullName>
    </submittedName>
</protein>
<dbReference type="Proteomes" id="UP000479710">
    <property type="component" value="Unassembled WGS sequence"/>
</dbReference>
<comment type="caution">
    <text evidence="1">The sequence shown here is derived from an EMBL/GenBank/DDBJ whole genome shotgun (WGS) entry which is preliminary data.</text>
</comment>
<evidence type="ECO:0000313" key="2">
    <source>
        <dbReference type="Proteomes" id="UP000479710"/>
    </source>
</evidence>
<gene>
    <name evidence="1" type="ORF">E2562_028837</name>
</gene>
<dbReference type="EMBL" id="SPHZ02000001">
    <property type="protein sequence ID" value="KAF0934833.1"/>
    <property type="molecule type" value="Genomic_DNA"/>
</dbReference>
<reference evidence="1 2" key="1">
    <citation type="submission" date="2019-11" db="EMBL/GenBank/DDBJ databases">
        <title>Whole genome sequence of Oryza granulata.</title>
        <authorList>
            <person name="Li W."/>
        </authorList>
    </citation>
    <scope>NUCLEOTIDE SEQUENCE [LARGE SCALE GENOMIC DNA]</scope>
    <source>
        <strain evidence="2">cv. Menghai</strain>
        <tissue evidence="1">Leaf</tissue>
    </source>
</reference>